<dbReference type="EMBL" id="OMOD01000086">
    <property type="protein sequence ID" value="SPF37246.1"/>
    <property type="molecule type" value="Genomic_DNA"/>
</dbReference>
<gene>
    <name evidence="5" type="ORF">SBA1_1760003</name>
</gene>
<dbReference type="Gene3D" id="2.60.120.260">
    <property type="entry name" value="Galactose-binding domain-like"/>
    <property type="match status" value="1"/>
</dbReference>
<accession>A0A2U3KC64</accession>
<dbReference type="InterPro" id="IPR011990">
    <property type="entry name" value="TPR-like_helical_dom_sf"/>
</dbReference>
<dbReference type="InterPro" id="IPR008979">
    <property type="entry name" value="Galactose-bd-like_sf"/>
</dbReference>
<dbReference type="Gene3D" id="1.25.40.10">
    <property type="entry name" value="Tetratricopeptide repeat domain"/>
    <property type="match status" value="1"/>
</dbReference>
<dbReference type="InterPro" id="IPR019734">
    <property type="entry name" value="TPR_rpt"/>
</dbReference>
<keyword evidence="2" id="KW-0802">TPR repeat</keyword>
<proteinExistence type="predicted"/>
<name>A0A2U3KC64_9BACT</name>
<keyword evidence="3" id="KW-1133">Transmembrane helix</keyword>
<feature type="domain" description="CBM-cenC" evidence="4">
    <location>
        <begin position="264"/>
        <end position="388"/>
    </location>
</feature>
<dbReference type="Pfam" id="PF02018">
    <property type="entry name" value="CBM_4_9"/>
    <property type="match status" value="1"/>
</dbReference>
<evidence type="ECO:0000256" key="2">
    <source>
        <dbReference type="PROSITE-ProRule" id="PRU00339"/>
    </source>
</evidence>
<evidence type="ECO:0000313" key="5">
    <source>
        <dbReference type="EMBL" id="SPF37246.1"/>
    </source>
</evidence>
<feature type="repeat" description="TPR" evidence="2">
    <location>
        <begin position="93"/>
        <end position="126"/>
    </location>
</feature>
<dbReference type="SUPFAM" id="SSF49785">
    <property type="entry name" value="Galactose-binding domain-like"/>
    <property type="match status" value="1"/>
</dbReference>
<keyword evidence="3" id="KW-0472">Membrane</keyword>
<dbReference type="InterPro" id="IPR003305">
    <property type="entry name" value="CenC_carb-bd"/>
</dbReference>
<evidence type="ECO:0000256" key="3">
    <source>
        <dbReference type="SAM" id="Phobius"/>
    </source>
</evidence>
<dbReference type="AlphaFoldDB" id="A0A2U3KC64"/>
<evidence type="ECO:0000259" key="4">
    <source>
        <dbReference type="Pfam" id="PF02018"/>
    </source>
</evidence>
<dbReference type="SUPFAM" id="SSF48452">
    <property type="entry name" value="TPR-like"/>
    <property type="match status" value="1"/>
</dbReference>
<sequence length="422" mass="47292">MRIELRSRLRRFSFAAACFMVVALYLQFALRAYLAPHLAATPNLPNLNKATRLEPSNAEYRELLGRSLALSGANLNDAIANFQTAVHLNPYEARYWLDLASAYQVAGHTNEQEQSVEQAVEVDPTTPDVAWEAANLFLVRGDQERALRNFRVVIANDPEAVDSALQLCWRATGDANQILDRALPRRPDLYLSFLRLLIVKQEVAAAENVWNHLIALNQEFSTKLAFPYFEFLIDKQEVAAAQTAWQQLAGVNRSLQPYLPSRENLVVNGGFEENMLNGGFDWWYGSNPHAALAIDTSEFYSGTRSLCVTFDGQNPADAGILQFVVVKPHTEYEFSAESRTEDIESASGPRFAIVDAYTNASYVLTDDLLGTNPWRVQHARFQTGLNTNLVLLKIVRQPAGPLIRGKLWIDDIRLGVRPSIQP</sequence>
<feature type="transmembrane region" description="Helical" evidence="3">
    <location>
        <begin position="12"/>
        <end position="34"/>
    </location>
</feature>
<dbReference type="OrthoDB" id="129821at2"/>
<dbReference type="GO" id="GO:0016798">
    <property type="term" value="F:hydrolase activity, acting on glycosyl bonds"/>
    <property type="evidence" value="ECO:0007669"/>
    <property type="project" value="InterPro"/>
</dbReference>
<evidence type="ECO:0000256" key="1">
    <source>
        <dbReference type="ARBA" id="ARBA00022801"/>
    </source>
</evidence>
<keyword evidence="1" id="KW-0378">Hydrolase</keyword>
<evidence type="ECO:0000313" key="6">
    <source>
        <dbReference type="Proteomes" id="UP000238701"/>
    </source>
</evidence>
<protein>
    <recommendedName>
        <fullName evidence="4">CBM-cenC domain-containing protein</fullName>
    </recommendedName>
</protein>
<keyword evidence="3" id="KW-0812">Transmembrane</keyword>
<dbReference type="Proteomes" id="UP000238701">
    <property type="component" value="Unassembled WGS sequence"/>
</dbReference>
<reference evidence="6" key="1">
    <citation type="submission" date="2018-02" db="EMBL/GenBank/DDBJ databases">
        <authorList>
            <person name="Hausmann B."/>
        </authorList>
    </citation>
    <scope>NUCLEOTIDE SEQUENCE [LARGE SCALE GENOMIC DNA]</scope>
    <source>
        <strain evidence="6">Peat soil MAG SbA1</strain>
    </source>
</reference>
<organism evidence="5 6">
    <name type="scientific">Candidatus Sulfotelmatobacter kueseliae</name>
    <dbReference type="NCBI Taxonomy" id="2042962"/>
    <lineage>
        <taxon>Bacteria</taxon>
        <taxon>Pseudomonadati</taxon>
        <taxon>Acidobacteriota</taxon>
        <taxon>Terriglobia</taxon>
        <taxon>Terriglobales</taxon>
        <taxon>Candidatus Korobacteraceae</taxon>
        <taxon>Candidatus Sulfotelmatobacter</taxon>
    </lineage>
</organism>
<dbReference type="PROSITE" id="PS50005">
    <property type="entry name" value="TPR"/>
    <property type="match status" value="1"/>
</dbReference>